<dbReference type="AlphaFoldDB" id="A0A1G8R8F1"/>
<name>A0A1G8R8F1_9BACI</name>
<reference evidence="3" key="1">
    <citation type="submission" date="2016-10" db="EMBL/GenBank/DDBJ databases">
        <authorList>
            <person name="Varghese N."/>
            <person name="Submissions S."/>
        </authorList>
    </citation>
    <scope>NUCLEOTIDE SEQUENCE [LARGE SCALE GENOMIC DNA]</scope>
    <source>
        <strain evidence="3">DSM 4771</strain>
    </source>
</reference>
<organism evidence="2 3">
    <name type="scientific">Salimicrobium halophilum</name>
    <dbReference type="NCBI Taxonomy" id="86666"/>
    <lineage>
        <taxon>Bacteria</taxon>
        <taxon>Bacillati</taxon>
        <taxon>Bacillota</taxon>
        <taxon>Bacilli</taxon>
        <taxon>Bacillales</taxon>
        <taxon>Bacillaceae</taxon>
        <taxon>Salimicrobium</taxon>
    </lineage>
</organism>
<protein>
    <submittedName>
        <fullName evidence="2">Ligand-binding SRPBCC domain-containing protein</fullName>
    </submittedName>
</protein>
<keyword evidence="3" id="KW-1185">Reference proteome</keyword>
<sequence length="154" mass="18613">MKIYKIERTQQLPITISEAWSFFSSAENLSRITPPWMKFEVTGELPDRMYPGMIATYRLQPVLGITLSWMTEITHMEENRFFVDEQRHGPYRFWHHQHHFKEVENGVEMTDIVHYALPYAIFGKLAHKINISKKLNEIFRYRHEKVEEIFKQRK</sequence>
<evidence type="ECO:0000313" key="3">
    <source>
        <dbReference type="Proteomes" id="UP000199225"/>
    </source>
</evidence>
<accession>A0A1G8R8F1</accession>
<evidence type="ECO:0000313" key="2">
    <source>
        <dbReference type="EMBL" id="SDJ13247.1"/>
    </source>
</evidence>
<dbReference type="STRING" id="86666.SAMN04490247_0890"/>
<dbReference type="EMBL" id="FNEV01000002">
    <property type="protein sequence ID" value="SDJ13247.1"/>
    <property type="molecule type" value="Genomic_DNA"/>
</dbReference>
<gene>
    <name evidence="2" type="ORF">SAMN04490247_0890</name>
</gene>
<dbReference type="SUPFAM" id="SSF55961">
    <property type="entry name" value="Bet v1-like"/>
    <property type="match status" value="1"/>
</dbReference>
<dbReference type="Proteomes" id="UP000199225">
    <property type="component" value="Unassembled WGS sequence"/>
</dbReference>
<dbReference type="Pfam" id="PF03364">
    <property type="entry name" value="Polyketide_cyc"/>
    <property type="match status" value="1"/>
</dbReference>
<proteinExistence type="predicted"/>
<dbReference type="OrthoDB" id="9793552at2"/>
<feature type="domain" description="Coenzyme Q-binding protein COQ10 START" evidence="1">
    <location>
        <begin position="13"/>
        <end position="118"/>
    </location>
</feature>
<dbReference type="InterPro" id="IPR023393">
    <property type="entry name" value="START-like_dom_sf"/>
</dbReference>
<dbReference type="Gene3D" id="3.30.530.20">
    <property type="match status" value="1"/>
</dbReference>
<dbReference type="CDD" id="cd07820">
    <property type="entry name" value="SRPBCC_3"/>
    <property type="match status" value="1"/>
</dbReference>
<dbReference type="InterPro" id="IPR005031">
    <property type="entry name" value="COQ10_START"/>
</dbReference>
<evidence type="ECO:0000259" key="1">
    <source>
        <dbReference type="Pfam" id="PF03364"/>
    </source>
</evidence>
<dbReference type="RefSeq" id="WP_093192453.1">
    <property type="nucleotide sequence ID" value="NZ_FNEV01000002.1"/>
</dbReference>